<sequence>MAYLIRPRVSYVSKMLSRIILLAAQVSVRPASIALVSGLLIWHCKLRRKHFNYLGIAERGIDNRIDFWSVLLQLCRLNCGIEASVYHILEFR</sequence>
<protein>
    <submittedName>
        <fullName evidence="2">Uncharacterized protein</fullName>
    </submittedName>
</protein>
<comment type="caution">
    <text evidence="2">The sequence shown here is derived from an EMBL/GenBank/DDBJ whole genome shotgun (WGS) entry which is preliminary data.</text>
</comment>
<keyword evidence="3" id="KW-1185">Reference proteome</keyword>
<proteinExistence type="predicted"/>
<name>A0A9P4KHC3_9PLEO</name>
<reference evidence="3" key="1">
    <citation type="journal article" date="2020" name="Stud. Mycol.">
        <title>101 Dothideomycetes genomes: A test case for predicting lifestyles and emergence of pathogens.</title>
        <authorList>
            <person name="Haridas S."/>
            <person name="Albert R."/>
            <person name="Binder M."/>
            <person name="Bloem J."/>
            <person name="LaButti K."/>
            <person name="Salamov A."/>
            <person name="Andreopoulos B."/>
            <person name="Baker S."/>
            <person name="Barry K."/>
            <person name="Bills G."/>
            <person name="Bluhm B."/>
            <person name="Cannon C."/>
            <person name="Castanera R."/>
            <person name="Culley D."/>
            <person name="Daum C."/>
            <person name="Ezra D."/>
            <person name="Gonzalez J."/>
            <person name="Henrissat B."/>
            <person name="Kuo A."/>
            <person name="Liang C."/>
            <person name="Lipzen A."/>
            <person name="Lutzoni F."/>
            <person name="Magnuson J."/>
            <person name="Mondo S."/>
            <person name="Nolan M."/>
            <person name="Ohm R."/>
            <person name="Pangilinan J."/>
            <person name="Park H.-J."/>
            <person name="Ramirez L."/>
            <person name="Alfaro M."/>
            <person name="Sun H."/>
            <person name="Tritt A."/>
            <person name="Yoshinaga Y."/>
            <person name="Zwiers L.-H."/>
            <person name="Turgeon B."/>
            <person name="Goodwin S."/>
            <person name="Spatafora J."/>
            <person name="Crous P."/>
            <person name="Grigoriev I."/>
        </authorList>
    </citation>
    <scope>NUCLEOTIDE SEQUENCE [LARGE SCALE GENOMIC DNA]</scope>
    <source>
        <strain evidence="3">CBS 304.66</strain>
    </source>
</reference>
<gene>
    <name evidence="2" type="ORF">CC78DRAFT_379182</name>
</gene>
<dbReference type="EMBL" id="ML986586">
    <property type="protein sequence ID" value="KAF2268625.1"/>
    <property type="molecule type" value="Genomic_DNA"/>
</dbReference>
<feature type="transmembrane region" description="Helical" evidence="1">
    <location>
        <begin position="20"/>
        <end position="42"/>
    </location>
</feature>
<organism evidence="2 3">
    <name type="scientific">Lojkania enalia</name>
    <dbReference type="NCBI Taxonomy" id="147567"/>
    <lineage>
        <taxon>Eukaryota</taxon>
        <taxon>Fungi</taxon>
        <taxon>Dikarya</taxon>
        <taxon>Ascomycota</taxon>
        <taxon>Pezizomycotina</taxon>
        <taxon>Dothideomycetes</taxon>
        <taxon>Pleosporomycetidae</taxon>
        <taxon>Pleosporales</taxon>
        <taxon>Pleosporales incertae sedis</taxon>
        <taxon>Lojkania</taxon>
    </lineage>
</organism>
<dbReference type="AlphaFoldDB" id="A0A9P4KHC3"/>
<evidence type="ECO:0000256" key="1">
    <source>
        <dbReference type="SAM" id="Phobius"/>
    </source>
</evidence>
<evidence type="ECO:0000313" key="3">
    <source>
        <dbReference type="Proteomes" id="UP000800093"/>
    </source>
</evidence>
<accession>A0A9P4KHC3</accession>
<keyword evidence="1" id="KW-0812">Transmembrane</keyword>
<evidence type="ECO:0000313" key="2">
    <source>
        <dbReference type="EMBL" id="KAF2268625.1"/>
    </source>
</evidence>
<dbReference type="Proteomes" id="UP000800093">
    <property type="component" value="Unassembled WGS sequence"/>
</dbReference>
<keyword evidence="1" id="KW-1133">Transmembrane helix</keyword>
<keyword evidence="1" id="KW-0472">Membrane</keyword>